<dbReference type="EMBL" id="LSTO01000001">
    <property type="protein sequence ID" value="OWW19038.1"/>
    <property type="molecule type" value="Genomic_DNA"/>
</dbReference>
<sequence length="204" mass="22597">MSNFTTNTEMLRAEIAAAAARMIAEDGADYATAKKKAAKQVLGNTKVRGEIMPDNAQIEEEVRIYNDIFLADTQPARLLHLRRLAVRLMDDLARFSPYLTGAVLNGTAGEHSDIHLQLFPESAKDVEIFLLNKNVDFEVSETSHFNGRSEPVETVSFMWHNEGVHLALYETDDVRGAVKAGPDGRLARANVETVRALIADSEQK</sequence>
<keyword evidence="2" id="KW-1185">Reference proteome</keyword>
<dbReference type="AlphaFoldDB" id="A0A254TH84"/>
<evidence type="ECO:0000313" key="2">
    <source>
        <dbReference type="Proteomes" id="UP000197535"/>
    </source>
</evidence>
<dbReference type="OrthoDB" id="9157371at2"/>
<dbReference type="Proteomes" id="UP000197535">
    <property type="component" value="Unassembled WGS sequence"/>
</dbReference>
<evidence type="ECO:0000313" key="1">
    <source>
        <dbReference type="EMBL" id="OWW19038.1"/>
    </source>
</evidence>
<name>A0A254TH84_9BURK</name>
<proteinExistence type="predicted"/>
<organism evidence="1 2">
    <name type="scientific">Noviherbaspirillum denitrificans</name>
    <dbReference type="NCBI Taxonomy" id="1968433"/>
    <lineage>
        <taxon>Bacteria</taxon>
        <taxon>Pseudomonadati</taxon>
        <taxon>Pseudomonadota</taxon>
        <taxon>Betaproteobacteria</taxon>
        <taxon>Burkholderiales</taxon>
        <taxon>Oxalobacteraceae</taxon>
        <taxon>Noviherbaspirillum</taxon>
    </lineage>
</organism>
<reference evidence="1 2" key="1">
    <citation type="submission" date="2016-02" db="EMBL/GenBank/DDBJ databases">
        <authorList>
            <person name="Wen L."/>
            <person name="He K."/>
            <person name="Yang H."/>
        </authorList>
    </citation>
    <scope>NUCLEOTIDE SEQUENCE [LARGE SCALE GENOMIC DNA]</scope>
    <source>
        <strain evidence="1 2">TSA40</strain>
    </source>
</reference>
<evidence type="ECO:0008006" key="3">
    <source>
        <dbReference type="Google" id="ProtNLM"/>
    </source>
</evidence>
<accession>A0A254TH84</accession>
<comment type="caution">
    <text evidence="1">The sequence shown here is derived from an EMBL/GenBank/DDBJ whole genome shotgun (WGS) entry which is preliminary data.</text>
</comment>
<protein>
    <recommendedName>
        <fullName evidence="3">UDP-N-acetylmuramate--alanine ligase</fullName>
    </recommendedName>
</protein>
<gene>
    <name evidence="1" type="ORF">AYR66_05560</name>
</gene>